<evidence type="ECO:0008006" key="3">
    <source>
        <dbReference type="Google" id="ProtNLM"/>
    </source>
</evidence>
<keyword evidence="2" id="KW-1185">Reference proteome</keyword>
<reference evidence="1 2" key="1">
    <citation type="submission" date="2023-11" db="EMBL/GenBank/DDBJ databases">
        <title>Draft genome sequence and annotation of the polyextremotolerant black yeast-like fungus Aureobasidium pullulans NRRL 62042.</title>
        <authorList>
            <person name="Dielentheis-Frenken M.R.E."/>
            <person name="Wibberg D."/>
            <person name="Blank L.M."/>
            <person name="Tiso T."/>
        </authorList>
    </citation>
    <scope>NUCLEOTIDE SEQUENCE [LARGE SCALE GENOMIC DNA]</scope>
    <source>
        <strain evidence="1 2">NRRL 62042</strain>
    </source>
</reference>
<comment type="caution">
    <text evidence="1">The sequence shown here is derived from an EMBL/GenBank/DDBJ whole genome shotgun (WGS) entry which is preliminary data.</text>
</comment>
<proteinExistence type="predicted"/>
<evidence type="ECO:0000313" key="1">
    <source>
        <dbReference type="EMBL" id="KAK6000506.1"/>
    </source>
</evidence>
<protein>
    <recommendedName>
        <fullName evidence="3">DUF5127 domain-containing protein</fullName>
    </recommendedName>
</protein>
<gene>
    <name evidence="1" type="ORF">QM012_003752</name>
</gene>
<sequence length="329" mass="35928">MPCDSSLLADLTTTQILAAATTQPASTVTSVPPAVTTTQTLVTSSSAPAAQGASTTAAPTVVLASPTAIFSSSQNHDDDLAWPIMPFAINLCGYNFTNVTVSVNGVLGFGITNSYWPSSLPQYSTLSPSCYALMPFWADLYIYQGTAQGIYYEVDGTLPSRTLTFEYYASYYQQSNKCYHFQVLFFENNTGSFTFKRFNITDSGANAVIWYQRRPKSKYKQYSSKQAVITNGLRVDYTYSTDTFTSSQVAASRVAVFNPVIDFMSRIAGKVSDIWRSATGWLRGHPTSTTADDVYLPKSTATFAENLGDAIDRRWVGGYGRHANLSTLA</sequence>
<accession>A0ABR0T937</accession>
<dbReference type="Proteomes" id="UP001341245">
    <property type="component" value="Unassembled WGS sequence"/>
</dbReference>
<organism evidence="1 2">
    <name type="scientific">Aureobasidium pullulans</name>
    <name type="common">Black yeast</name>
    <name type="synonym">Pullularia pullulans</name>
    <dbReference type="NCBI Taxonomy" id="5580"/>
    <lineage>
        <taxon>Eukaryota</taxon>
        <taxon>Fungi</taxon>
        <taxon>Dikarya</taxon>
        <taxon>Ascomycota</taxon>
        <taxon>Pezizomycotina</taxon>
        <taxon>Dothideomycetes</taxon>
        <taxon>Dothideomycetidae</taxon>
        <taxon>Dothideales</taxon>
        <taxon>Saccotheciaceae</taxon>
        <taxon>Aureobasidium</taxon>
    </lineage>
</organism>
<dbReference type="EMBL" id="JASGXD010000017">
    <property type="protein sequence ID" value="KAK6000506.1"/>
    <property type="molecule type" value="Genomic_DNA"/>
</dbReference>
<name>A0ABR0T937_AURPU</name>
<evidence type="ECO:0000313" key="2">
    <source>
        <dbReference type="Proteomes" id="UP001341245"/>
    </source>
</evidence>